<sequence length="114" mass="12709">MRNLVGIKNVDVGEFKLTVIARTGPGRVWRTRLPVLKDRVVKNSLLNPPRQQPSWTNIITRNQGHTLQASRSFIGEGATTSLHTLSNPHLQDRTNNSTRGRANQGSPRSTTDPF</sequence>
<dbReference type="Proteomes" id="UP000712281">
    <property type="component" value="Unassembled WGS sequence"/>
</dbReference>
<feature type="compositionally biased region" description="Polar residues" evidence="1">
    <location>
        <begin position="78"/>
        <end position="114"/>
    </location>
</feature>
<feature type="region of interest" description="Disordered" evidence="1">
    <location>
        <begin position="72"/>
        <end position="114"/>
    </location>
</feature>
<accession>A0A8S9JMR8</accession>
<dbReference type="AlphaFoldDB" id="A0A8S9JMR8"/>
<comment type="caution">
    <text evidence="2">The sequence shown here is derived from an EMBL/GenBank/DDBJ whole genome shotgun (WGS) entry which is preliminary data.</text>
</comment>
<gene>
    <name evidence="2" type="ORF">F2Q68_00005550</name>
</gene>
<protein>
    <submittedName>
        <fullName evidence="2">Uncharacterized protein</fullName>
    </submittedName>
</protein>
<proteinExistence type="predicted"/>
<evidence type="ECO:0000256" key="1">
    <source>
        <dbReference type="SAM" id="MobiDB-lite"/>
    </source>
</evidence>
<reference evidence="2" key="1">
    <citation type="submission" date="2019-12" db="EMBL/GenBank/DDBJ databases">
        <title>Genome sequencing and annotation of Brassica cretica.</title>
        <authorList>
            <person name="Studholme D.J."/>
            <person name="Sarris P.F."/>
        </authorList>
    </citation>
    <scope>NUCLEOTIDE SEQUENCE</scope>
    <source>
        <strain evidence="2">PFS-001/15</strain>
        <tissue evidence="2">Leaf</tissue>
    </source>
</reference>
<dbReference type="EMBL" id="QGKW02001660">
    <property type="protein sequence ID" value="KAF2582832.1"/>
    <property type="molecule type" value="Genomic_DNA"/>
</dbReference>
<organism evidence="2 3">
    <name type="scientific">Brassica cretica</name>
    <name type="common">Mustard</name>
    <dbReference type="NCBI Taxonomy" id="69181"/>
    <lineage>
        <taxon>Eukaryota</taxon>
        <taxon>Viridiplantae</taxon>
        <taxon>Streptophyta</taxon>
        <taxon>Embryophyta</taxon>
        <taxon>Tracheophyta</taxon>
        <taxon>Spermatophyta</taxon>
        <taxon>Magnoliopsida</taxon>
        <taxon>eudicotyledons</taxon>
        <taxon>Gunneridae</taxon>
        <taxon>Pentapetalae</taxon>
        <taxon>rosids</taxon>
        <taxon>malvids</taxon>
        <taxon>Brassicales</taxon>
        <taxon>Brassicaceae</taxon>
        <taxon>Brassiceae</taxon>
        <taxon>Brassica</taxon>
    </lineage>
</organism>
<name>A0A8S9JMR8_BRACR</name>
<evidence type="ECO:0000313" key="2">
    <source>
        <dbReference type="EMBL" id="KAF2582832.1"/>
    </source>
</evidence>
<evidence type="ECO:0000313" key="3">
    <source>
        <dbReference type="Proteomes" id="UP000712281"/>
    </source>
</evidence>